<comment type="cofactor">
    <cofactor evidence="2">
        <name>a divalent metal cation</name>
        <dbReference type="ChEBI" id="CHEBI:60240"/>
    </cofactor>
</comment>
<dbReference type="CDD" id="cd00841">
    <property type="entry name" value="MPP_YfcE"/>
    <property type="match status" value="1"/>
</dbReference>
<dbReference type="Proteomes" id="UP000182152">
    <property type="component" value="Unassembled WGS sequence"/>
</dbReference>
<dbReference type="RefSeq" id="WP_071854337.1">
    <property type="nucleotide sequence ID" value="NZ_JXLB01000001.1"/>
</dbReference>
<keyword evidence="5" id="KW-1185">Reference proteome</keyword>
<dbReference type="GO" id="GO:0016787">
    <property type="term" value="F:hydrolase activity"/>
    <property type="evidence" value="ECO:0007669"/>
    <property type="project" value="UniProtKB-UniRule"/>
</dbReference>
<reference evidence="4 5" key="1">
    <citation type="submission" date="2014-12" db="EMBL/GenBank/DDBJ databases">
        <title>Draft genome sequences of 29 type strains of Enterococci.</title>
        <authorList>
            <person name="Zhong Z."/>
            <person name="Sun Z."/>
            <person name="Liu W."/>
            <person name="Zhang W."/>
            <person name="Zhang H."/>
        </authorList>
    </citation>
    <scope>NUCLEOTIDE SEQUENCE [LARGE SCALE GENOMIC DNA]</scope>
    <source>
        <strain evidence="4 5">DSM 15687</strain>
    </source>
</reference>
<name>A0A1L8WS63_9ENTE</name>
<evidence type="ECO:0000259" key="3">
    <source>
        <dbReference type="Pfam" id="PF12850"/>
    </source>
</evidence>
<dbReference type="STRING" id="150033.RV14_GL000028"/>
<dbReference type="PANTHER" id="PTHR11124">
    <property type="entry name" value="VACUOLAR SORTING PROTEIN VPS29"/>
    <property type="match status" value="1"/>
</dbReference>
<sequence>MRYLVVSDNHGDREILVDLVERYREVVDYFFHCGDSELPQTDELWTHFQVVKGNCDYGSEFAEKQVIKIEKDTIFLTHGHLFNIRFGLTQLALEAKEQGTNMVFFGHTHQIGCEVVEGILYLNPGSVSQPRGSIQIPSYALIEHVKEQIKIQYYNRAHQPVEELAFTYSN</sequence>
<protein>
    <recommendedName>
        <fullName evidence="2">Phosphoesterase</fullName>
        <ecNumber evidence="2">3.1.4.-</ecNumber>
    </recommendedName>
</protein>
<dbReference type="EC" id="3.1.4.-" evidence="2"/>
<dbReference type="GO" id="GO:0046872">
    <property type="term" value="F:metal ion binding"/>
    <property type="evidence" value="ECO:0007669"/>
    <property type="project" value="UniProtKB-KW"/>
</dbReference>
<dbReference type="InterPro" id="IPR024654">
    <property type="entry name" value="Calcineurin-like_PHP_lpxH"/>
</dbReference>
<comment type="caution">
    <text evidence="4">The sequence shown here is derived from an EMBL/GenBank/DDBJ whole genome shotgun (WGS) entry which is preliminary data.</text>
</comment>
<dbReference type="EMBL" id="JXLB01000001">
    <property type="protein sequence ID" value="OJG83851.1"/>
    <property type="molecule type" value="Genomic_DNA"/>
</dbReference>
<keyword evidence="2" id="KW-0479">Metal-binding</keyword>
<dbReference type="Pfam" id="PF12850">
    <property type="entry name" value="Metallophos_2"/>
    <property type="match status" value="1"/>
</dbReference>
<dbReference type="InterPro" id="IPR000979">
    <property type="entry name" value="Phosphodiesterase_MJ0936/Vps29"/>
</dbReference>
<dbReference type="InterPro" id="IPR041802">
    <property type="entry name" value="MPP_YfcE"/>
</dbReference>
<feature type="domain" description="Calcineurin-like phosphoesterase" evidence="3">
    <location>
        <begin position="1"/>
        <end position="143"/>
    </location>
</feature>
<dbReference type="NCBIfam" id="TIGR00040">
    <property type="entry name" value="yfcE"/>
    <property type="match status" value="1"/>
</dbReference>
<evidence type="ECO:0000313" key="4">
    <source>
        <dbReference type="EMBL" id="OJG83851.1"/>
    </source>
</evidence>
<gene>
    <name evidence="4" type="ORF">RV14_GL000028</name>
</gene>
<dbReference type="InterPro" id="IPR029052">
    <property type="entry name" value="Metallo-depent_PP-like"/>
</dbReference>
<proteinExistence type="inferred from homology"/>
<comment type="similarity">
    <text evidence="1 2">Belongs to the metallophosphoesterase superfamily. YfcE family.</text>
</comment>
<dbReference type="SUPFAM" id="SSF56300">
    <property type="entry name" value="Metallo-dependent phosphatases"/>
    <property type="match status" value="1"/>
</dbReference>
<dbReference type="Gene3D" id="3.60.21.10">
    <property type="match status" value="1"/>
</dbReference>
<evidence type="ECO:0000256" key="1">
    <source>
        <dbReference type="ARBA" id="ARBA00008950"/>
    </source>
</evidence>
<dbReference type="OrthoDB" id="9800565at2"/>
<dbReference type="AlphaFoldDB" id="A0A1L8WS63"/>
<evidence type="ECO:0000313" key="5">
    <source>
        <dbReference type="Proteomes" id="UP000182152"/>
    </source>
</evidence>
<organism evidence="4 5">
    <name type="scientific">Enterococcus ratti</name>
    <dbReference type="NCBI Taxonomy" id="150033"/>
    <lineage>
        <taxon>Bacteria</taxon>
        <taxon>Bacillati</taxon>
        <taxon>Bacillota</taxon>
        <taxon>Bacilli</taxon>
        <taxon>Lactobacillales</taxon>
        <taxon>Enterococcaceae</taxon>
        <taxon>Enterococcus</taxon>
    </lineage>
</organism>
<accession>A0A1L8WS63</accession>
<evidence type="ECO:0000256" key="2">
    <source>
        <dbReference type="RuleBase" id="RU362039"/>
    </source>
</evidence>